<dbReference type="InterPro" id="IPR036249">
    <property type="entry name" value="Thioredoxin-like_sf"/>
</dbReference>
<dbReference type="eggNOG" id="KOG2792">
    <property type="taxonomic scope" value="Eukaryota"/>
</dbReference>
<keyword evidence="6 8" id="KW-0496">Mitochondrion</keyword>
<dbReference type="GO" id="GO:0005743">
    <property type="term" value="C:mitochondrial inner membrane"/>
    <property type="evidence" value="ECO:0007669"/>
    <property type="project" value="UniProtKB-SubCell"/>
</dbReference>
<keyword evidence="7" id="KW-0472">Membrane</keyword>
<evidence type="ECO:0000256" key="3">
    <source>
        <dbReference type="ARBA" id="ARBA00022723"/>
    </source>
</evidence>
<keyword evidence="10" id="KW-1015">Disulfide bond</keyword>
<protein>
    <submittedName>
        <fullName evidence="12">Inner membrane protein, Sco2p</fullName>
    </submittedName>
</protein>
<gene>
    <name evidence="12" type="ORF">A1Q2_07421</name>
</gene>
<dbReference type="PIRSF" id="PIRSF037736">
    <property type="entry name" value="SCO1"/>
    <property type="match status" value="1"/>
</dbReference>
<evidence type="ECO:0000256" key="10">
    <source>
        <dbReference type="PIRSR" id="PIRSR603782-2"/>
    </source>
</evidence>
<keyword evidence="4 8" id="KW-0999">Mitochondrion inner membrane</keyword>
<dbReference type="InterPro" id="IPR003782">
    <property type="entry name" value="SCO1/SenC"/>
</dbReference>
<dbReference type="FunFam" id="3.40.30.10:FF:000013">
    <property type="entry name" value="Blast:Protein SCO1 homolog, mitochondrial"/>
    <property type="match status" value="1"/>
</dbReference>
<dbReference type="InterPro" id="IPR017276">
    <property type="entry name" value="Synth_of_cyt-c-oxidase_Sco1/2"/>
</dbReference>
<evidence type="ECO:0000256" key="4">
    <source>
        <dbReference type="ARBA" id="ARBA00022792"/>
    </source>
</evidence>
<dbReference type="CDD" id="cd02968">
    <property type="entry name" value="SCO"/>
    <property type="match status" value="1"/>
</dbReference>
<evidence type="ECO:0000313" key="12">
    <source>
        <dbReference type="EMBL" id="EKC98407.1"/>
    </source>
</evidence>
<reference evidence="12 13" key="1">
    <citation type="journal article" date="2012" name="Eukaryot. Cell">
        <title>Genome sequence of the Trichosporon asahii environmental strain CBS 8904.</title>
        <authorList>
            <person name="Yang R.Y."/>
            <person name="Li H.T."/>
            <person name="Zhu H."/>
            <person name="Zhou G.P."/>
            <person name="Wang M."/>
            <person name="Wang L."/>
        </authorList>
    </citation>
    <scope>NUCLEOTIDE SEQUENCE [LARGE SCALE GENOMIC DNA]</scope>
    <source>
        <strain evidence="12 13">CBS 8904</strain>
    </source>
</reference>
<dbReference type="STRING" id="1220162.K1VNY0"/>
<accession>K1VNY0</accession>
<evidence type="ECO:0000256" key="5">
    <source>
        <dbReference type="ARBA" id="ARBA00023008"/>
    </source>
</evidence>
<comment type="caution">
    <text evidence="12">The sequence shown here is derived from an EMBL/GenBank/DDBJ whole genome shotgun (WGS) entry which is preliminary data.</text>
</comment>
<feature type="disulfide bond" description="Redox-active" evidence="10">
    <location>
        <begin position="137"/>
        <end position="141"/>
    </location>
</feature>
<feature type="binding site" evidence="9">
    <location>
        <position position="137"/>
    </location>
    <ligand>
        <name>Cu cation</name>
        <dbReference type="ChEBI" id="CHEBI:23378"/>
    </ligand>
</feature>
<dbReference type="GO" id="GO:0016531">
    <property type="term" value="F:copper chaperone activity"/>
    <property type="evidence" value="ECO:0007669"/>
    <property type="project" value="InterPro"/>
</dbReference>
<dbReference type="OMA" id="CRAFRVY"/>
<dbReference type="EMBL" id="AMBO01000391">
    <property type="protein sequence ID" value="EKC98407.1"/>
    <property type="molecule type" value="Genomic_DNA"/>
</dbReference>
<evidence type="ECO:0000256" key="2">
    <source>
        <dbReference type="ARBA" id="ARBA00010996"/>
    </source>
</evidence>
<evidence type="ECO:0000313" key="13">
    <source>
        <dbReference type="Proteomes" id="UP000006757"/>
    </source>
</evidence>
<dbReference type="PANTHER" id="PTHR12151">
    <property type="entry name" value="ELECTRON TRANSPORT PROTIN SCO1/SENC FAMILY MEMBER"/>
    <property type="match status" value="1"/>
</dbReference>
<feature type="binding site" evidence="9">
    <location>
        <position position="230"/>
    </location>
    <ligand>
        <name>Cu cation</name>
        <dbReference type="ChEBI" id="CHEBI:23378"/>
    </ligand>
</feature>
<dbReference type="GO" id="GO:0033617">
    <property type="term" value="P:mitochondrial respiratory chain complex IV assembly"/>
    <property type="evidence" value="ECO:0007669"/>
    <property type="project" value="TreeGrafter"/>
</dbReference>
<dbReference type="SUPFAM" id="SSF52833">
    <property type="entry name" value="Thioredoxin-like"/>
    <property type="match status" value="1"/>
</dbReference>
<dbReference type="PROSITE" id="PS51352">
    <property type="entry name" value="THIOREDOXIN_2"/>
    <property type="match status" value="1"/>
</dbReference>
<dbReference type="Gene3D" id="3.40.30.10">
    <property type="entry name" value="Glutaredoxin"/>
    <property type="match status" value="1"/>
</dbReference>
<evidence type="ECO:0000256" key="6">
    <source>
        <dbReference type="ARBA" id="ARBA00023128"/>
    </source>
</evidence>
<sequence length="300" mass="32902">MFRTGLRATARITPAVRPAAARAPIAAVPRFSRGYAQNESSEASSQAKDRAAVGPFTWKAAGLFIVTGAALYYYFTEEKKKVLERRPDPTGQELETKSVGRPQIGGPFNLVDQNGKPFTDADLKGKFTLIYFGFTHCPDICPEELDKMSDVVDTIDKEHPGKDIVTPVFVSVDPARDSVPQVKAYVQEFHPRIIGLTGDYDNVKKACKSYRVYFSTPPDAKATDDYLVDHSANKTPPYRPPSFVAGFVANSSIFFYLMDPLGQFVDAFGKSTTPEEVTEKVRDAIGKWEAAGGNKAAGLE</sequence>
<dbReference type="FunCoup" id="K1VNY0">
    <property type="interactions" value="155"/>
</dbReference>
<keyword evidence="5 9" id="KW-0186">Copper</keyword>
<dbReference type="PANTHER" id="PTHR12151:SF5">
    <property type="entry name" value="AT19154P"/>
    <property type="match status" value="1"/>
</dbReference>
<organism evidence="12 13">
    <name type="scientific">Trichosporon asahii var. asahii (strain CBS 8904)</name>
    <name type="common">Yeast</name>
    <dbReference type="NCBI Taxonomy" id="1220162"/>
    <lineage>
        <taxon>Eukaryota</taxon>
        <taxon>Fungi</taxon>
        <taxon>Dikarya</taxon>
        <taxon>Basidiomycota</taxon>
        <taxon>Agaricomycotina</taxon>
        <taxon>Tremellomycetes</taxon>
        <taxon>Trichosporonales</taxon>
        <taxon>Trichosporonaceae</taxon>
        <taxon>Trichosporon</taxon>
    </lineage>
</organism>
<evidence type="ECO:0000259" key="11">
    <source>
        <dbReference type="PROSITE" id="PS51352"/>
    </source>
</evidence>
<dbReference type="GO" id="GO:0005507">
    <property type="term" value="F:copper ion binding"/>
    <property type="evidence" value="ECO:0007669"/>
    <property type="project" value="InterPro"/>
</dbReference>
<dbReference type="Proteomes" id="UP000006757">
    <property type="component" value="Unassembled WGS sequence"/>
</dbReference>
<comment type="subcellular location">
    <subcellularLocation>
        <location evidence="1 8">Mitochondrion inner membrane</location>
    </subcellularLocation>
</comment>
<evidence type="ECO:0000256" key="8">
    <source>
        <dbReference type="PIRNR" id="PIRNR037736"/>
    </source>
</evidence>
<dbReference type="InterPro" id="IPR013766">
    <property type="entry name" value="Thioredoxin_domain"/>
</dbReference>
<dbReference type="HOGENOM" id="CLU_050131_0_2_1"/>
<dbReference type="AlphaFoldDB" id="K1VNY0"/>
<evidence type="ECO:0000256" key="1">
    <source>
        <dbReference type="ARBA" id="ARBA00004273"/>
    </source>
</evidence>
<keyword evidence="3 9" id="KW-0479">Metal-binding</keyword>
<comment type="similarity">
    <text evidence="2 8">Belongs to the SCO1/2 family.</text>
</comment>
<dbReference type="OrthoDB" id="270009at2759"/>
<proteinExistence type="inferred from homology"/>
<evidence type="ECO:0000256" key="7">
    <source>
        <dbReference type="ARBA" id="ARBA00023136"/>
    </source>
</evidence>
<feature type="binding site" evidence="9">
    <location>
        <position position="141"/>
    </location>
    <ligand>
        <name>Cu cation</name>
        <dbReference type="ChEBI" id="CHEBI:23378"/>
    </ligand>
</feature>
<keyword evidence="13" id="KW-1185">Reference proteome</keyword>
<dbReference type="GO" id="GO:0006878">
    <property type="term" value="P:intracellular copper ion homeostasis"/>
    <property type="evidence" value="ECO:0007669"/>
    <property type="project" value="UniProtKB-UniRule"/>
</dbReference>
<dbReference type="Pfam" id="PF02630">
    <property type="entry name" value="SCO1-SenC"/>
    <property type="match status" value="1"/>
</dbReference>
<feature type="domain" description="Thioredoxin" evidence="11">
    <location>
        <begin position="99"/>
        <end position="287"/>
    </location>
</feature>
<evidence type="ECO:0000256" key="9">
    <source>
        <dbReference type="PIRSR" id="PIRSR037736-1"/>
    </source>
</evidence>
<dbReference type="InParanoid" id="K1VNY0"/>
<name>K1VNY0_TRIAC</name>